<comment type="caution">
    <text evidence="3">The sequence shown here is derived from an EMBL/GenBank/DDBJ whole genome shotgun (WGS) entry which is preliminary data.</text>
</comment>
<feature type="domain" description="DUF7587" evidence="2">
    <location>
        <begin position="49"/>
        <end position="183"/>
    </location>
</feature>
<dbReference type="Pfam" id="PF24494">
    <property type="entry name" value="DUF7587"/>
    <property type="match status" value="1"/>
</dbReference>
<evidence type="ECO:0000256" key="1">
    <source>
        <dbReference type="SAM" id="MobiDB-lite"/>
    </source>
</evidence>
<dbReference type="SUPFAM" id="SSF56399">
    <property type="entry name" value="ADP-ribosylation"/>
    <property type="match status" value="1"/>
</dbReference>
<dbReference type="Proteomes" id="UP001303222">
    <property type="component" value="Unassembled WGS sequence"/>
</dbReference>
<reference evidence="3" key="2">
    <citation type="submission" date="2023-06" db="EMBL/GenBank/DDBJ databases">
        <authorList>
            <consortium name="Lawrence Berkeley National Laboratory"/>
            <person name="Mondo S.J."/>
            <person name="Hensen N."/>
            <person name="Bonometti L."/>
            <person name="Westerberg I."/>
            <person name="Brannstrom I.O."/>
            <person name="Guillou S."/>
            <person name="Cros-Aarteil S."/>
            <person name="Calhoun S."/>
            <person name="Haridas S."/>
            <person name="Kuo A."/>
            <person name="Pangilinan J."/>
            <person name="Riley R."/>
            <person name="Labutti K."/>
            <person name="Andreopoulos B."/>
            <person name="Lipzen A."/>
            <person name="Chen C."/>
            <person name="Yanf M."/>
            <person name="Daum C."/>
            <person name="Ng V."/>
            <person name="Clum A."/>
            <person name="Steindorff A."/>
            <person name="Ohm R."/>
            <person name="Martin F."/>
            <person name="Silar P."/>
            <person name="Natvig D."/>
            <person name="Lalanne C."/>
            <person name="Gautier V."/>
            <person name="Ament-Velasquez S.L."/>
            <person name="Kruys A."/>
            <person name="Hutchinson M.I."/>
            <person name="Powell A.J."/>
            <person name="Barry K."/>
            <person name="Miller A.N."/>
            <person name="Grigoriev I.V."/>
            <person name="Debuchy R."/>
            <person name="Gladieux P."/>
            <person name="Thoren M.H."/>
            <person name="Johannesson H."/>
        </authorList>
    </citation>
    <scope>NUCLEOTIDE SEQUENCE</scope>
    <source>
        <strain evidence="3">CBS 626.80</strain>
    </source>
</reference>
<sequence length="220" mass="25564">MDSQLVYVSNYDRSHLNSHPNGYPNVQPGGYPNSYPSNHPNSHKAQLNLPEYLFYVEHTGSQTVVPIPCDDTLDTRPPRDMVAPDTSQRYLFTKAELKQRMAEHLQMRHNPDRPSCFLSTFSNITHAFNWAMQQKGPVWVHKIDTKLLPRDMYKHWVCWVPGQDEYLFLHRIPCIAMVSEHHIKDDDDEPRKCFVTPPLSINLFCKYLGKSCRLPKLTSV</sequence>
<evidence type="ECO:0000313" key="3">
    <source>
        <dbReference type="EMBL" id="KAK3948359.1"/>
    </source>
</evidence>
<evidence type="ECO:0000259" key="2">
    <source>
        <dbReference type="Pfam" id="PF24494"/>
    </source>
</evidence>
<proteinExistence type="predicted"/>
<dbReference type="PANTHER" id="PTHR40781">
    <property type="match status" value="1"/>
</dbReference>
<evidence type="ECO:0000313" key="4">
    <source>
        <dbReference type="Proteomes" id="UP001303222"/>
    </source>
</evidence>
<dbReference type="PANTHER" id="PTHR40781:SF1">
    <property type="match status" value="1"/>
</dbReference>
<dbReference type="InterPro" id="IPR056009">
    <property type="entry name" value="DUF7587"/>
</dbReference>
<accession>A0AAN6NNQ1</accession>
<dbReference type="EMBL" id="MU859267">
    <property type="protein sequence ID" value="KAK3948359.1"/>
    <property type="molecule type" value="Genomic_DNA"/>
</dbReference>
<keyword evidence="4" id="KW-1185">Reference proteome</keyword>
<name>A0AAN6NNQ1_9PEZI</name>
<gene>
    <name evidence="3" type="ORF">QBC32DRAFT_222148</name>
</gene>
<dbReference type="AlphaFoldDB" id="A0AAN6NNQ1"/>
<feature type="region of interest" description="Disordered" evidence="1">
    <location>
        <begin position="9"/>
        <end position="42"/>
    </location>
</feature>
<protein>
    <recommendedName>
        <fullName evidence="2">DUF7587 domain-containing protein</fullName>
    </recommendedName>
</protein>
<reference evidence="3" key="1">
    <citation type="journal article" date="2023" name="Mol. Phylogenet. Evol.">
        <title>Genome-scale phylogeny and comparative genomics of the fungal order Sordariales.</title>
        <authorList>
            <person name="Hensen N."/>
            <person name="Bonometti L."/>
            <person name="Westerberg I."/>
            <person name="Brannstrom I.O."/>
            <person name="Guillou S."/>
            <person name="Cros-Aarteil S."/>
            <person name="Calhoun S."/>
            <person name="Haridas S."/>
            <person name="Kuo A."/>
            <person name="Mondo S."/>
            <person name="Pangilinan J."/>
            <person name="Riley R."/>
            <person name="LaButti K."/>
            <person name="Andreopoulos B."/>
            <person name="Lipzen A."/>
            <person name="Chen C."/>
            <person name="Yan M."/>
            <person name="Daum C."/>
            <person name="Ng V."/>
            <person name="Clum A."/>
            <person name="Steindorff A."/>
            <person name="Ohm R.A."/>
            <person name="Martin F."/>
            <person name="Silar P."/>
            <person name="Natvig D.O."/>
            <person name="Lalanne C."/>
            <person name="Gautier V."/>
            <person name="Ament-Velasquez S.L."/>
            <person name="Kruys A."/>
            <person name="Hutchinson M.I."/>
            <person name="Powell A.J."/>
            <person name="Barry K."/>
            <person name="Miller A.N."/>
            <person name="Grigoriev I.V."/>
            <person name="Debuchy R."/>
            <person name="Gladieux P."/>
            <person name="Hiltunen Thoren M."/>
            <person name="Johannesson H."/>
        </authorList>
    </citation>
    <scope>NUCLEOTIDE SEQUENCE</scope>
    <source>
        <strain evidence="3">CBS 626.80</strain>
    </source>
</reference>
<organism evidence="3 4">
    <name type="scientific">Pseudoneurospora amorphoporcata</name>
    <dbReference type="NCBI Taxonomy" id="241081"/>
    <lineage>
        <taxon>Eukaryota</taxon>
        <taxon>Fungi</taxon>
        <taxon>Dikarya</taxon>
        <taxon>Ascomycota</taxon>
        <taxon>Pezizomycotina</taxon>
        <taxon>Sordariomycetes</taxon>
        <taxon>Sordariomycetidae</taxon>
        <taxon>Sordariales</taxon>
        <taxon>Sordariaceae</taxon>
        <taxon>Pseudoneurospora</taxon>
    </lineage>
</organism>